<dbReference type="RefSeq" id="WP_095607650.1">
    <property type="nucleotide sequence ID" value="NZ_NSKE01000013.1"/>
</dbReference>
<proteinExistence type="predicted"/>
<dbReference type="OrthoDB" id="5379939at2"/>
<evidence type="ECO:0000313" key="3">
    <source>
        <dbReference type="Proteomes" id="UP000218831"/>
    </source>
</evidence>
<feature type="chain" id="PRO_5012539206" description="DUF4440 domain-containing protein" evidence="1">
    <location>
        <begin position="22"/>
        <end position="173"/>
    </location>
</feature>
<sequence length="173" mass="19935">MKVFYGSILSFLLTLSSVTYGQQANEEDVGSIDGIITALYDVISGPAGQRDWDRFSSLYKEGANMGTISKAEDGSLRYVSLTPDQYIDRNDEYFKENGFWEEEIGREVFQFGEMATVQTAYKIRSAEDGEVTRRGVNSVQLVYDQNRWWIINIIWNNEREDNSIPEWLLRDTL</sequence>
<evidence type="ECO:0000313" key="2">
    <source>
        <dbReference type="EMBL" id="PAU92797.1"/>
    </source>
</evidence>
<keyword evidence="3" id="KW-1185">Reference proteome</keyword>
<dbReference type="InterPro" id="IPR032710">
    <property type="entry name" value="NTF2-like_dom_sf"/>
</dbReference>
<dbReference type="AlphaFoldDB" id="A0A2A2G7I8"/>
<dbReference type="Gene3D" id="3.10.450.50">
    <property type="match status" value="1"/>
</dbReference>
<organism evidence="2 3">
    <name type="scientific">Fodinibius salipaludis</name>
    <dbReference type="NCBI Taxonomy" id="2032627"/>
    <lineage>
        <taxon>Bacteria</taxon>
        <taxon>Pseudomonadati</taxon>
        <taxon>Balneolota</taxon>
        <taxon>Balneolia</taxon>
        <taxon>Balneolales</taxon>
        <taxon>Balneolaceae</taxon>
        <taxon>Fodinibius</taxon>
    </lineage>
</organism>
<gene>
    <name evidence="2" type="ORF">CK503_15005</name>
</gene>
<protein>
    <recommendedName>
        <fullName evidence="4">DUF4440 domain-containing protein</fullName>
    </recommendedName>
</protein>
<evidence type="ECO:0008006" key="4">
    <source>
        <dbReference type="Google" id="ProtNLM"/>
    </source>
</evidence>
<accession>A0A2A2G7I8</accession>
<evidence type="ECO:0000256" key="1">
    <source>
        <dbReference type="SAM" id="SignalP"/>
    </source>
</evidence>
<dbReference type="EMBL" id="NSKE01000013">
    <property type="protein sequence ID" value="PAU92797.1"/>
    <property type="molecule type" value="Genomic_DNA"/>
</dbReference>
<dbReference type="Proteomes" id="UP000218831">
    <property type="component" value="Unassembled WGS sequence"/>
</dbReference>
<comment type="caution">
    <text evidence="2">The sequence shown here is derived from an EMBL/GenBank/DDBJ whole genome shotgun (WGS) entry which is preliminary data.</text>
</comment>
<feature type="signal peptide" evidence="1">
    <location>
        <begin position="1"/>
        <end position="21"/>
    </location>
</feature>
<reference evidence="2 3" key="1">
    <citation type="submission" date="2017-08" db="EMBL/GenBank/DDBJ databases">
        <title>Aliifodinibius alkalisoli sp. nov., isolated from saline alkaline soil.</title>
        <authorList>
            <person name="Liu D."/>
            <person name="Zhang G."/>
        </authorList>
    </citation>
    <scope>NUCLEOTIDE SEQUENCE [LARGE SCALE GENOMIC DNA]</scope>
    <source>
        <strain evidence="2 3">WN023</strain>
    </source>
</reference>
<keyword evidence="1" id="KW-0732">Signal</keyword>
<name>A0A2A2G7I8_9BACT</name>
<dbReference type="SUPFAM" id="SSF54427">
    <property type="entry name" value="NTF2-like"/>
    <property type="match status" value="1"/>
</dbReference>